<dbReference type="PANTHER" id="PTHR33112">
    <property type="entry name" value="DOMAIN PROTEIN, PUTATIVE-RELATED"/>
    <property type="match status" value="1"/>
</dbReference>
<evidence type="ECO:0000259" key="1">
    <source>
        <dbReference type="Pfam" id="PF06985"/>
    </source>
</evidence>
<dbReference type="Pfam" id="PF06985">
    <property type="entry name" value="HET"/>
    <property type="match status" value="1"/>
</dbReference>
<feature type="domain" description="Heterokaryon incompatibility" evidence="1">
    <location>
        <begin position="59"/>
        <end position="220"/>
    </location>
</feature>
<dbReference type="InterPro" id="IPR010730">
    <property type="entry name" value="HET"/>
</dbReference>
<dbReference type="AlphaFoldDB" id="A0A8H4KHZ8"/>
<dbReference type="OrthoDB" id="5362512at2759"/>
<proteinExistence type="predicted"/>
<accession>A0A8H4KHZ8</accession>
<organism evidence="2 3">
    <name type="scientific">Fusarium austroafricanum</name>
    <dbReference type="NCBI Taxonomy" id="2364996"/>
    <lineage>
        <taxon>Eukaryota</taxon>
        <taxon>Fungi</taxon>
        <taxon>Dikarya</taxon>
        <taxon>Ascomycota</taxon>
        <taxon>Pezizomycotina</taxon>
        <taxon>Sordariomycetes</taxon>
        <taxon>Hypocreomycetidae</taxon>
        <taxon>Hypocreales</taxon>
        <taxon>Nectriaceae</taxon>
        <taxon>Fusarium</taxon>
        <taxon>Fusarium concolor species complex</taxon>
    </lineage>
</organism>
<evidence type="ECO:0000313" key="3">
    <source>
        <dbReference type="Proteomes" id="UP000605986"/>
    </source>
</evidence>
<comment type="caution">
    <text evidence="2">The sequence shown here is derived from an EMBL/GenBank/DDBJ whole genome shotgun (WGS) entry which is preliminary data.</text>
</comment>
<sequence>MKLPAIKVWYDECIQSHSKCAKFPEITAPSSQGPSRLLHLQDGKIKLVCDIEKGPQIKYATLSHMWGSNPSAYPQLTRVCLEDFTISISQDNFPDKYLDAMRVSKALGLDYLWIDSLCIIQDDPEDWKKEALKMADVYGNTACNISYIFPPSDKPNKEHLRDPRVEIPCQIMGDASGSEADSGHARLVVQEVAGCLTRGWAPTSYKDAWPLLSRAWVFQESLLCPRNIYYGQSRLMWECCEKLQDELCGELHETTSSKMLLQSSNFSHETVMDNRFFRIFYSSWHSAIRTYRLLDLSFESDRAMAFAGITKAVQTLTGFTYLAGILGEAIAFDLLWCISSPSLLRAAHGKGLSNIKAPTWSWFSVPPGASVGSRSEDTIGFNICSQMELNSKRCTYTATLIDRYSFKHDSDSQAYLHDFAGLRIKFKTHRIPCKLQWDNKILRLLPHGKFELAERYEPEPKNGMKYIHDDVMLLSDSTPPQETCMILMIFECWMTEGATQCSYDMSKVSDKRLSRNTSTHWQYAGLVIEPAGPFWKRIGVFIFDNSVQGATPIPCAFDLKHDEEEVSLI</sequence>
<name>A0A8H4KHZ8_9HYPO</name>
<keyword evidence="3" id="KW-1185">Reference proteome</keyword>
<protein>
    <submittedName>
        <fullName evidence="2">HET-domain-containing protein</fullName>
    </submittedName>
</protein>
<dbReference type="EMBL" id="JAADJG010000247">
    <property type="protein sequence ID" value="KAF4450516.1"/>
    <property type="molecule type" value="Genomic_DNA"/>
</dbReference>
<evidence type="ECO:0000313" key="2">
    <source>
        <dbReference type="EMBL" id="KAF4450516.1"/>
    </source>
</evidence>
<reference evidence="2" key="1">
    <citation type="submission" date="2020-01" db="EMBL/GenBank/DDBJ databases">
        <title>Identification and distribution of gene clusters putatively required for synthesis of sphingolipid metabolism inhibitors in phylogenetically diverse species of the filamentous fungus Fusarium.</title>
        <authorList>
            <person name="Kim H.-S."/>
            <person name="Busman M."/>
            <person name="Brown D.W."/>
            <person name="Divon H."/>
            <person name="Uhlig S."/>
            <person name="Proctor R.H."/>
        </authorList>
    </citation>
    <scope>NUCLEOTIDE SEQUENCE</scope>
    <source>
        <strain evidence="2">NRRL 53441</strain>
    </source>
</reference>
<dbReference type="Proteomes" id="UP000605986">
    <property type="component" value="Unassembled WGS sequence"/>
</dbReference>
<dbReference type="PANTHER" id="PTHR33112:SF16">
    <property type="entry name" value="HETEROKARYON INCOMPATIBILITY DOMAIN-CONTAINING PROTEIN"/>
    <property type="match status" value="1"/>
</dbReference>
<gene>
    <name evidence="2" type="ORF">F53441_6371</name>
</gene>